<dbReference type="AlphaFoldDB" id="A0A8T0H3B1"/>
<proteinExistence type="predicted"/>
<comment type="caution">
    <text evidence="1">The sequence shown here is derived from an EMBL/GenBank/DDBJ whole genome shotgun (WGS) entry which is preliminary data.</text>
</comment>
<name>A0A8T0H3B1_CERPU</name>
<sequence length="58" mass="6247">MTLIQVLDVPVGQVSSDKFATGHLRISGTDGGLAWLETATMTSEIQKSFCQLKMYGAN</sequence>
<reference evidence="1" key="1">
    <citation type="submission" date="2020-06" db="EMBL/GenBank/DDBJ databases">
        <title>WGS assembly of Ceratodon purpureus strain R40.</title>
        <authorList>
            <person name="Carey S.B."/>
            <person name="Jenkins J."/>
            <person name="Shu S."/>
            <person name="Lovell J.T."/>
            <person name="Sreedasyam A."/>
            <person name="Maumus F."/>
            <person name="Tiley G.P."/>
            <person name="Fernandez-Pozo N."/>
            <person name="Barry K."/>
            <person name="Chen C."/>
            <person name="Wang M."/>
            <person name="Lipzen A."/>
            <person name="Daum C."/>
            <person name="Saski C.A."/>
            <person name="Payton A.C."/>
            <person name="Mcbreen J.C."/>
            <person name="Conrad R.E."/>
            <person name="Kollar L.M."/>
            <person name="Olsson S."/>
            <person name="Huttunen S."/>
            <person name="Landis J.B."/>
            <person name="Wickett N.J."/>
            <person name="Johnson M.G."/>
            <person name="Rensing S.A."/>
            <person name="Grimwood J."/>
            <person name="Schmutz J."/>
            <person name="Mcdaniel S.F."/>
        </authorList>
    </citation>
    <scope>NUCLEOTIDE SEQUENCE</scope>
    <source>
        <strain evidence="1">R40</strain>
    </source>
</reference>
<dbReference type="Proteomes" id="UP000822688">
    <property type="component" value="Chromosome 8"/>
</dbReference>
<gene>
    <name evidence="1" type="ORF">KC19_8G142500</name>
</gene>
<keyword evidence="2" id="KW-1185">Reference proteome</keyword>
<evidence type="ECO:0000313" key="1">
    <source>
        <dbReference type="EMBL" id="KAG0564819.1"/>
    </source>
</evidence>
<protein>
    <submittedName>
        <fullName evidence="1">Uncharacterized protein</fullName>
    </submittedName>
</protein>
<accession>A0A8T0H3B1</accession>
<evidence type="ECO:0000313" key="2">
    <source>
        <dbReference type="Proteomes" id="UP000822688"/>
    </source>
</evidence>
<dbReference type="EMBL" id="CM026429">
    <property type="protein sequence ID" value="KAG0564819.1"/>
    <property type="molecule type" value="Genomic_DNA"/>
</dbReference>
<organism evidence="1 2">
    <name type="scientific">Ceratodon purpureus</name>
    <name type="common">Fire moss</name>
    <name type="synonym">Dicranum purpureum</name>
    <dbReference type="NCBI Taxonomy" id="3225"/>
    <lineage>
        <taxon>Eukaryota</taxon>
        <taxon>Viridiplantae</taxon>
        <taxon>Streptophyta</taxon>
        <taxon>Embryophyta</taxon>
        <taxon>Bryophyta</taxon>
        <taxon>Bryophytina</taxon>
        <taxon>Bryopsida</taxon>
        <taxon>Dicranidae</taxon>
        <taxon>Pseudoditrichales</taxon>
        <taxon>Ditrichaceae</taxon>
        <taxon>Ceratodon</taxon>
    </lineage>
</organism>